<evidence type="ECO:0000313" key="2">
    <source>
        <dbReference type="EMBL" id="CAI9152625.1"/>
    </source>
</evidence>
<protein>
    <submittedName>
        <fullName evidence="2">Uncharacterized protein</fullName>
    </submittedName>
</protein>
<organism evidence="2 3">
    <name type="scientific">Rangifer tarandus platyrhynchus</name>
    <name type="common">Svalbard reindeer</name>
    <dbReference type="NCBI Taxonomy" id="3082113"/>
    <lineage>
        <taxon>Eukaryota</taxon>
        <taxon>Metazoa</taxon>
        <taxon>Chordata</taxon>
        <taxon>Craniata</taxon>
        <taxon>Vertebrata</taxon>
        <taxon>Euteleostomi</taxon>
        <taxon>Mammalia</taxon>
        <taxon>Eutheria</taxon>
        <taxon>Laurasiatheria</taxon>
        <taxon>Artiodactyla</taxon>
        <taxon>Ruminantia</taxon>
        <taxon>Pecora</taxon>
        <taxon>Cervidae</taxon>
        <taxon>Odocoileinae</taxon>
        <taxon>Rangifer</taxon>
    </lineage>
</organism>
<dbReference type="Proteomes" id="UP001176941">
    <property type="component" value="Chromosome 1"/>
</dbReference>
<accession>A0ABN8XTG8</accession>
<keyword evidence="3" id="KW-1185">Reference proteome</keyword>
<gene>
    <name evidence="2" type="ORF">MRATA1EN1_LOCUS1587</name>
</gene>
<evidence type="ECO:0000313" key="3">
    <source>
        <dbReference type="Proteomes" id="UP001176941"/>
    </source>
</evidence>
<sequence>MPALGTEAEVTRPPSTLGHTSQIRPTGRPAGLGPGAEALVPHPPPPAPLSPGMDAAPLQDLHLPPDTEPAQRSNCLVSKLSLSLKKGREEAVRQRRPQRGPSDSRLPTPRPSQACTWGAQDAGVGVPWSAHPSGSQPSQAVQRREGAPDEKPRHPEMRKSDPGSPVPPAKVGKLGLSGPQEPSGLPASKLPCIRKLNLGLDGLKGSRKSVKRHAKRRF</sequence>
<feature type="region of interest" description="Disordered" evidence="1">
    <location>
        <begin position="1"/>
        <end position="189"/>
    </location>
</feature>
<dbReference type="EMBL" id="OX459937">
    <property type="protein sequence ID" value="CAI9152625.1"/>
    <property type="molecule type" value="Genomic_DNA"/>
</dbReference>
<proteinExistence type="predicted"/>
<feature type="compositionally biased region" description="Basic and acidic residues" evidence="1">
    <location>
        <begin position="142"/>
        <end position="161"/>
    </location>
</feature>
<feature type="compositionally biased region" description="Polar residues" evidence="1">
    <location>
        <begin position="13"/>
        <end position="24"/>
    </location>
</feature>
<reference evidence="2" key="1">
    <citation type="submission" date="2023-04" db="EMBL/GenBank/DDBJ databases">
        <authorList>
            <consortium name="ELIXIR-Norway"/>
        </authorList>
    </citation>
    <scope>NUCLEOTIDE SEQUENCE [LARGE SCALE GENOMIC DNA]</scope>
</reference>
<name>A0ABN8XTG8_RANTA</name>
<evidence type="ECO:0000256" key="1">
    <source>
        <dbReference type="SAM" id="MobiDB-lite"/>
    </source>
</evidence>
<feature type="compositionally biased region" description="Polar residues" evidence="1">
    <location>
        <begin position="132"/>
        <end position="141"/>
    </location>
</feature>